<organism evidence="2 3">
    <name type="scientific">Umezawaea endophytica</name>
    <dbReference type="NCBI Taxonomy" id="1654476"/>
    <lineage>
        <taxon>Bacteria</taxon>
        <taxon>Bacillati</taxon>
        <taxon>Actinomycetota</taxon>
        <taxon>Actinomycetes</taxon>
        <taxon>Pseudonocardiales</taxon>
        <taxon>Pseudonocardiaceae</taxon>
        <taxon>Umezawaea</taxon>
    </lineage>
</organism>
<dbReference type="EMBL" id="JANYMP010000008">
    <property type="protein sequence ID" value="MCS7479084.1"/>
    <property type="molecule type" value="Genomic_DNA"/>
</dbReference>
<dbReference type="SMART" id="SM00833">
    <property type="entry name" value="CobW_C"/>
    <property type="match status" value="1"/>
</dbReference>
<dbReference type="RefSeq" id="WP_259624570.1">
    <property type="nucleotide sequence ID" value="NZ_JANYMP010000008.1"/>
</dbReference>
<dbReference type="PANTHER" id="PTHR43603">
    <property type="entry name" value="COBW DOMAIN-CONTAINING PROTEIN DDB_G0274527"/>
    <property type="match status" value="1"/>
</dbReference>
<dbReference type="PANTHER" id="PTHR43603:SF1">
    <property type="entry name" value="ZINC-REGULATED GTPASE METALLOPROTEIN ACTIVATOR 1"/>
    <property type="match status" value="1"/>
</dbReference>
<gene>
    <name evidence="2" type="ORF">NZH93_19665</name>
</gene>
<proteinExistence type="predicted"/>
<keyword evidence="3" id="KW-1185">Reference proteome</keyword>
<protein>
    <submittedName>
        <fullName evidence="2">GTP-binding protein</fullName>
    </submittedName>
</protein>
<reference evidence="2" key="1">
    <citation type="submission" date="2022-08" db="EMBL/GenBank/DDBJ databases">
        <authorList>
            <person name="Tistechok S."/>
            <person name="Samborskyy M."/>
            <person name="Roman I."/>
        </authorList>
    </citation>
    <scope>NUCLEOTIDE SEQUENCE</scope>
    <source>
        <strain evidence="2">DSM 103496</strain>
    </source>
</reference>
<dbReference type="Pfam" id="PF07683">
    <property type="entry name" value="CobW_C"/>
    <property type="match status" value="1"/>
</dbReference>
<evidence type="ECO:0000259" key="1">
    <source>
        <dbReference type="SMART" id="SM00833"/>
    </source>
</evidence>
<feature type="domain" description="CobW C-terminal" evidence="1">
    <location>
        <begin position="217"/>
        <end position="331"/>
    </location>
</feature>
<comment type="caution">
    <text evidence="2">The sequence shown here is derived from an EMBL/GenBank/DDBJ whole genome shotgun (WGS) entry which is preliminary data.</text>
</comment>
<dbReference type="Proteomes" id="UP001141259">
    <property type="component" value="Unassembled WGS sequence"/>
</dbReference>
<accession>A0A9X3A102</accession>
<name>A0A9X3A102_9PSEU</name>
<evidence type="ECO:0000313" key="3">
    <source>
        <dbReference type="Proteomes" id="UP001141259"/>
    </source>
</evidence>
<dbReference type="AlphaFoldDB" id="A0A9X3A102"/>
<dbReference type="SUPFAM" id="SSF90002">
    <property type="entry name" value="Hypothetical protein YjiA, C-terminal domain"/>
    <property type="match status" value="1"/>
</dbReference>
<sequence length="356" mass="38328">MKTVVVMVAGVAEHPVAEEVWRALEGSVLVRHDLSRVAEGVVSRWVDGHLTVLDLAHGCVSCTLREDLVPLLLSLAGRTVVLHLDPALEPEAVRVALPADAVHVRSVVAVLDRETWLADATGEMSLAERGLGAADGDERTIAQVVVGHAEFADALVLMGEPGDVRTAAVLDRVAPGVPRQELSSLDVRALLAAPENRPYDAFGPLLRGLPLEPDGPVATVHFADRRPFHPERLHEALDVLLEGVVRTRGRVWVATQPDMALWVESAGGGLRIGDAGNWLAAEDDWSDVDPERQVKASLDWDPRYGDRSQELVVIVHEASTAEIESTLRAALATDEELAGGAEFALDPFAHNTREVS</sequence>
<evidence type="ECO:0000313" key="2">
    <source>
        <dbReference type="EMBL" id="MCS7479084.1"/>
    </source>
</evidence>
<dbReference type="InterPro" id="IPR011629">
    <property type="entry name" value="CobW-like_C"/>
</dbReference>
<dbReference type="InterPro" id="IPR051927">
    <property type="entry name" value="Zn_Chap_cDPG_Synth"/>
</dbReference>